<reference evidence="1" key="2">
    <citation type="submission" date="2025-09" db="UniProtKB">
        <authorList>
            <consortium name="EnsemblPlants"/>
        </authorList>
    </citation>
    <scope>IDENTIFICATION</scope>
</reference>
<evidence type="ECO:0000313" key="2">
    <source>
        <dbReference type="Proteomes" id="UP001732700"/>
    </source>
</evidence>
<name>A0ACD5XN53_AVESA</name>
<dbReference type="Proteomes" id="UP001732700">
    <property type="component" value="Chromosome 5A"/>
</dbReference>
<organism evidence="1 2">
    <name type="scientific">Avena sativa</name>
    <name type="common">Oat</name>
    <dbReference type="NCBI Taxonomy" id="4498"/>
    <lineage>
        <taxon>Eukaryota</taxon>
        <taxon>Viridiplantae</taxon>
        <taxon>Streptophyta</taxon>
        <taxon>Embryophyta</taxon>
        <taxon>Tracheophyta</taxon>
        <taxon>Spermatophyta</taxon>
        <taxon>Magnoliopsida</taxon>
        <taxon>Liliopsida</taxon>
        <taxon>Poales</taxon>
        <taxon>Poaceae</taxon>
        <taxon>BOP clade</taxon>
        <taxon>Pooideae</taxon>
        <taxon>Poodae</taxon>
        <taxon>Poeae</taxon>
        <taxon>Poeae Chloroplast Group 1 (Aveneae type)</taxon>
        <taxon>Aveninae</taxon>
        <taxon>Avena</taxon>
    </lineage>
</organism>
<proteinExistence type="predicted"/>
<evidence type="ECO:0000313" key="1">
    <source>
        <dbReference type="EnsemblPlants" id="AVESA.00010b.r2.5AG0853080.1.CDS"/>
    </source>
</evidence>
<protein>
    <submittedName>
        <fullName evidence="1">Uncharacterized protein</fullName>
    </submittedName>
</protein>
<sequence>MEAAISASQGAMRSLPGKLESLLSGAEYGLRAEEKNKIRILQGELQGIIVNYLMEPSEVESPALTASSWMTDVRDLSYDIDDFIYELAHVGGGGARISVVRKPPRIKISRFPQRPKRRQWITEEISGFRIRVKEAIEWHKEYLGNCKWRPSSSSLGERRPLPSPCSEEEAGIRLVGMDISVEQLCGLLANDGRRPEHRVASIVGTGGVGKTTLAREMYRKLGGQFDCLAFVRTSPKPDTKALLHSILSQVQRHQLPDAPDDVHKLVFKINTHLQDKTYLIVIDDLWSLSTWDIVNRALPKGSCCSRILTTTEVNVIAQKCCADNSKCMSAMKEDNSMYIPWKTEDNYRYIIKKGPLCEDESRELFLKTFFGQQAELLPHPFKEILNEIIRRSGGLPLAVKILASLLAHPPDSSLEEWNYIKNSLRSSGLTTYNSSEVINQVLKLGYDNLPHGLKACILYLCMYEEDRVILKDDLVKQWLTEGFISVVEGEDGEEVARSYFGELVNRGMIQPVDINCNNEILTCSVHHMVLDFIRYKSIEENFSIAIDHSQTTMKLADKVRRLALHFGSVEEATPPTPACMRLSKVRSLAFSGFLKCMPSIGEFRFLQVLILKLWADPDNRSDSLTGSGDLSGNITESDYLSDNLTEPGDLSYNLTDISKLFLLKYFHLDACHLSVDLPTEMQRLKYLVAWEIDAQVTSVPSDIVDLPGLFYVRLPSEAYLPTGMERMTSLRTLGVIDLSKNSTGNVMSLGELTNLQDLRLTCSTLQFDNLEMNLESLGLIIRKLSNLKCVTLAPAVSSHVNIQDDAGASSMSISWYGFSMLPLPPALHRLELSRRCCIFSSLPEWTKELKKLCILKIAIRKVSSEDVIILKGLPSLTALSLFIWSVPVRRIMFDDEGFSVLKYFKFVCAAPCLGFLDGAMTSVQILKLGFNANRLERYSLVDARFERLTSLKEISTKIGGADADEYKRSAMSVLTDAISRHPRNPMINVQWVDLNISGDDEKYTEAQKERWTQTPEREDSERQDDMRTYMPPESTSHMHTTGGASGKRKTPYIGTEGNEQSSNMIKGFEVADTTHQKAAGEANESGSKEVGPYRVIAHNVQTTEIEEVLDAPAAKEEAEQEKQYLDDEEIRHMENRHKAMVHFSQKQYGKQKTTSHGEQEVRTADGLVEEDDDRTKLVVQRVSMKNGISTKDLRFPLTEKPMTRISEKQEVDSGGHGDIYKNRKENKSQHTSSALTDITLGLSGKTTQGFSDEQDVGSGRYRKVYEGPRIPPFGDWENSEDILYTQKLEGARKNKKTGIYSNPSAYAPEPQEQGPRSPLQGTRLADDHRYRKAARSIQGYNREEEVAVPPFGEWDEISYEASGEKYTGIFKRVRDERLSPNSSTKKNSFANRREQNKVEQRCSCCIL</sequence>
<keyword evidence="2" id="KW-1185">Reference proteome</keyword>
<dbReference type="EnsemblPlants" id="AVESA.00010b.r2.5AG0853080.1">
    <property type="protein sequence ID" value="AVESA.00010b.r2.5AG0853080.1.CDS"/>
    <property type="gene ID" value="AVESA.00010b.r2.5AG0853080"/>
</dbReference>
<accession>A0ACD5XN53</accession>
<reference evidence="1" key="1">
    <citation type="submission" date="2021-05" db="EMBL/GenBank/DDBJ databases">
        <authorList>
            <person name="Scholz U."/>
            <person name="Mascher M."/>
            <person name="Fiebig A."/>
        </authorList>
    </citation>
    <scope>NUCLEOTIDE SEQUENCE [LARGE SCALE GENOMIC DNA]</scope>
</reference>